<comment type="caution">
    <text evidence="3">The sequence shown here is derived from an EMBL/GenBank/DDBJ whole genome shotgun (WGS) entry which is preliminary data.</text>
</comment>
<evidence type="ECO:0000313" key="3">
    <source>
        <dbReference type="EMBL" id="KAK6539615.1"/>
    </source>
</evidence>
<feature type="compositionally biased region" description="Low complexity" evidence="1">
    <location>
        <begin position="411"/>
        <end position="420"/>
    </location>
</feature>
<feature type="domain" description="SWI/SNF and RSC complexes subunit Ssr4 C-terminal" evidence="2">
    <location>
        <begin position="102"/>
        <end position="378"/>
    </location>
</feature>
<protein>
    <recommendedName>
        <fullName evidence="2">SWI/SNF and RSC complexes subunit Ssr4 C-terminal domain-containing protein</fullName>
    </recommendedName>
</protein>
<feature type="compositionally biased region" description="Low complexity" evidence="1">
    <location>
        <begin position="20"/>
        <end position="33"/>
    </location>
</feature>
<dbReference type="InterPro" id="IPR046464">
    <property type="entry name" value="SWI-SNF_Ssr4_C"/>
</dbReference>
<proteinExistence type="predicted"/>
<organism evidence="3 4">
    <name type="scientific">Orbilia ellipsospora</name>
    <dbReference type="NCBI Taxonomy" id="2528407"/>
    <lineage>
        <taxon>Eukaryota</taxon>
        <taxon>Fungi</taxon>
        <taxon>Dikarya</taxon>
        <taxon>Ascomycota</taxon>
        <taxon>Pezizomycotina</taxon>
        <taxon>Orbiliomycetes</taxon>
        <taxon>Orbiliales</taxon>
        <taxon>Orbiliaceae</taxon>
        <taxon>Orbilia</taxon>
    </lineage>
</organism>
<feature type="compositionally biased region" description="Polar residues" evidence="1">
    <location>
        <begin position="71"/>
        <end position="89"/>
    </location>
</feature>
<evidence type="ECO:0000256" key="1">
    <source>
        <dbReference type="SAM" id="MobiDB-lite"/>
    </source>
</evidence>
<evidence type="ECO:0000259" key="2">
    <source>
        <dbReference type="Pfam" id="PF20497"/>
    </source>
</evidence>
<dbReference type="AlphaFoldDB" id="A0AAV9XC07"/>
<dbReference type="Proteomes" id="UP001365542">
    <property type="component" value="Unassembled WGS sequence"/>
</dbReference>
<accession>A0AAV9XC07</accession>
<feature type="region of interest" description="Disordered" evidence="1">
    <location>
        <begin position="317"/>
        <end position="445"/>
    </location>
</feature>
<feature type="compositionally biased region" description="Low complexity" evidence="1">
    <location>
        <begin position="337"/>
        <end position="367"/>
    </location>
</feature>
<feature type="compositionally biased region" description="Acidic residues" evidence="1">
    <location>
        <begin position="483"/>
        <end position="498"/>
    </location>
</feature>
<dbReference type="EMBL" id="JAVHJO010000006">
    <property type="protein sequence ID" value="KAK6539615.1"/>
    <property type="molecule type" value="Genomic_DNA"/>
</dbReference>
<dbReference type="Pfam" id="PF20497">
    <property type="entry name" value="SWI-SNF_Ssr4_C"/>
    <property type="match status" value="1"/>
</dbReference>
<name>A0AAV9XC07_9PEZI</name>
<feature type="region of interest" description="Disordered" evidence="1">
    <location>
        <begin position="467"/>
        <end position="498"/>
    </location>
</feature>
<reference evidence="3 4" key="1">
    <citation type="submission" date="2019-10" db="EMBL/GenBank/DDBJ databases">
        <authorList>
            <person name="Palmer J.M."/>
        </authorList>
    </citation>
    <scope>NUCLEOTIDE SEQUENCE [LARGE SCALE GENOMIC DNA]</scope>
    <source>
        <strain evidence="3 4">TWF694</strain>
    </source>
</reference>
<evidence type="ECO:0000313" key="4">
    <source>
        <dbReference type="Proteomes" id="UP001365542"/>
    </source>
</evidence>
<gene>
    <name evidence="3" type="ORF">TWF694_009823</name>
</gene>
<feature type="compositionally biased region" description="Low complexity" evidence="1">
    <location>
        <begin position="394"/>
        <end position="404"/>
    </location>
</feature>
<feature type="region of interest" description="Disordered" evidence="1">
    <location>
        <begin position="1"/>
        <end position="92"/>
    </location>
</feature>
<keyword evidence="4" id="KW-1185">Reference proteome</keyword>
<sequence>MMPQAGPYYPPPQGHHPQMHHPQQYMSPHPQHPIMNPSVMQTPTRPPPQRGGQQTPGHYAMPPQMMPTPAGPTTSKRQRTSQSMPSAGPSNPVLAATAIDSVEDEEDTSRGDVLDHINPREISTQRYKQHHEWFEEVFTSPYASSNIEPGSIGIEKLGTWLKPLIEGALDKDGKPVPGTSYQDALQLITKNFEKIIADNNAEMEEMEKQHKLRIAEIKGDRVGELFKELRYAKPTPAEVEFGLVLPPPIDTADLRQSNRTVDEIAADFEQITGNKIIDGEMVRCHNPQPEVAAYEETLRQEAAAAAAAAAAANALGLNGEKEQETDKMAGVGPSERSSSAQPLPTTTTTATINTSTAPATAPATAIANEDTPMTDAEPIPATTSTALPTVPIQAASTTGPASTGTPGGLSGTPMSPFIIPSPSPIAGFTPQSQSRNATPGIPTPLPQTAEPGLTPNPLHVDSMSTAATAITPGKTEEPPTVPGEDDLLEGITGGDDDDFDFGGGGAAEAMDLLGAGESFAENEFL</sequence>